<dbReference type="GO" id="GO:0005524">
    <property type="term" value="F:ATP binding"/>
    <property type="evidence" value="ECO:0007669"/>
    <property type="project" value="UniProtKB-UniRule"/>
</dbReference>
<feature type="region of interest" description="Disordered" evidence="17">
    <location>
        <begin position="573"/>
        <end position="599"/>
    </location>
</feature>
<feature type="binding site" evidence="15">
    <location>
        <position position="1054"/>
    </location>
    <ligand>
        <name>Mg(2+)</name>
        <dbReference type="ChEBI" id="CHEBI:18420"/>
    </ligand>
</feature>
<dbReference type="SUPFAM" id="SSF81653">
    <property type="entry name" value="Calcium ATPase, transduction domain A"/>
    <property type="match status" value="1"/>
</dbReference>
<evidence type="ECO:0000256" key="3">
    <source>
        <dbReference type="ARBA" id="ARBA00022692"/>
    </source>
</evidence>
<dbReference type="GO" id="GO:0140326">
    <property type="term" value="F:ATPase-coupled intramembrane lipid transporter activity"/>
    <property type="evidence" value="ECO:0007669"/>
    <property type="project" value="UniProtKB-EC"/>
</dbReference>
<name>A0AAJ0DF63_9PEZI</name>
<dbReference type="Pfam" id="PF00702">
    <property type="entry name" value="Hydrolase"/>
    <property type="match status" value="1"/>
</dbReference>
<accession>A0AAJ0DF63</accession>
<dbReference type="InterPro" id="IPR023214">
    <property type="entry name" value="HAD_sf"/>
</dbReference>
<dbReference type="SFLD" id="SFLDF00027">
    <property type="entry name" value="p-type_atpase"/>
    <property type="match status" value="1"/>
</dbReference>
<keyword evidence="9 16" id="KW-1133">Transmembrane helix</keyword>
<feature type="binding site" evidence="14">
    <location>
        <position position="943"/>
    </location>
    <ligand>
        <name>ATP</name>
        <dbReference type="ChEBI" id="CHEBI:30616"/>
    </ligand>
</feature>
<feature type="domain" description="P-type ATPase N-terminal" evidence="18">
    <location>
        <begin position="89"/>
        <end position="146"/>
    </location>
</feature>
<dbReference type="Proteomes" id="UP001271007">
    <property type="component" value="Unassembled WGS sequence"/>
</dbReference>
<evidence type="ECO:0000256" key="10">
    <source>
        <dbReference type="ARBA" id="ARBA00023136"/>
    </source>
</evidence>
<feature type="transmembrane region" description="Helical" evidence="16">
    <location>
        <begin position="1255"/>
        <end position="1272"/>
    </location>
</feature>
<dbReference type="PANTHER" id="PTHR24092">
    <property type="entry name" value="PROBABLE PHOSPHOLIPID-TRANSPORTING ATPASE"/>
    <property type="match status" value="1"/>
</dbReference>
<feature type="transmembrane region" description="Helical" evidence="16">
    <location>
        <begin position="391"/>
        <end position="413"/>
    </location>
</feature>
<dbReference type="SUPFAM" id="SSF56784">
    <property type="entry name" value="HAD-like"/>
    <property type="match status" value="1"/>
</dbReference>
<evidence type="ECO:0000259" key="18">
    <source>
        <dbReference type="Pfam" id="PF16209"/>
    </source>
</evidence>
<evidence type="ECO:0000256" key="13">
    <source>
        <dbReference type="PIRSR" id="PIRSR606539-1"/>
    </source>
</evidence>
<dbReference type="InterPro" id="IPR032630">
    <property type="entry name" value="P_typ_ATPase_c"/>
</dbReference>
<dbReference type="SUPFAM" id="SSF81660">
    <property type="entry name" value="Metal cation-transporting ATPase, ATP-binding domain N"/>
    <property type="match status" value="1"/>
</dbReference>
<dbReference type="FunFam" id="3.40.50.1000:FF:000014">
    <property type="entry name" value="Phospholipid-transporting ATPase"/>
    <property type="match status" value="1"/>
</dbReference>
<feature type="transmembrane region" description="Helical" evidence="16">
    <location>
        <begin position="1228"/>
        <end position="1248"/>
    </location>
</feature>
<evidence type="ECO:0000256" key="17">
    <source>
        <dbReference type="SAM" id="MobiDB-lite"/>
    </source>
</evidence>
<feature type="compositionally biased region" description="Polar residues" evidence="17">
    <location>
        <begin position="573"/>
        <end position="587"/>
    </location>
</feature>
<comment type="catalytic activity">
    <reaction evidence="12">
        <text>a 1,2-diacyl-sn-glycero-3-phosphoethanolamine(out) + ATP + H2O = a 1,2-diacyl-sn-glycero-3-phosphoethanolamine(in) + ADP + phosphate + H(+)</text>
        <dbReference type="Rhea" id="RHEA:66132"/>
        <dbReference type="ChEBI" id="CHEBI:15377"/>
        <dbReference type="ChEBI" id="CHEBI:15378"/>
        <dbReference type="ChEBI" id="CHEBI:30616"/>
        <dbReference type="ChEBI" id="CHEBI:43474"/>
        <dbReference type="ChEBI" id="CHEBI:64612"/>
        <dbReference type="ChEBI" id="CHEBI:456216"/>
    </reaction>
    <physiologicalReaction direction="left-to-right" evidence="12">
        <dbReference type="Rhea" id="RHEA:66133"/>
    </physiologicalReaction>
</comment>
<evidence type="ECO:0000256" key="6">
    <source>
        <dbReference type="ARBA" id="ARBA00022840"/>
    </source>
</evidence>
<keyword evidence="5 14" id="KW-0547">Nucleotide-binding</keyword>
<feature type="binding site" evidence="14">
    <location>
        <position position="501"/>
    </location>
    <ligand>
        <name>ATP</name>
        <dbReference type="ChEBI" id="CHEBI:30616"/>
    </ligand>
</feature>
<feature type="region of interest" description="Disordered" evidence="17">
    <location>
        <begin position="1"/>
        <end position="22"/>
    </location>
</feature>
<feature type="binding site" evidence="14">
    <location>
        <position position="704"/>
    </location>
    <ligand>
        <name>ATP</name>
        <dbReference type="ChEBI" id="CHEBI:30616"/>
    </ligand>
</feature>
<feature type="binding site" evidence="14">
    <location>
        <position position="502"/>
    </location>
    <ligand>
        <name>ATP</name>
        <dbReference type="ChEBI" id="CHEBI:30616"/>
    </ligand>
</feature>
<dbReference type="GO" id="GO:0045332">
    <property type="term" value="P:phospholipid translocation"/>
    <property type="evidence" value="ECO:0007669"/>
    <property type="project" value="TreeGrafter"/>
</dbReference>
<dbReference type="InterPro" id="IPR023299">
    <property type="entry name" value="ATPase_P-typ_cyto_dom_N"/>
</dbReference>
<dbReference type="InterPro" id="IPR018303">
    <property type="entry name" value="ATPase_P-typ_P_site"/>
</dbReference>
<dbReference type="InterPro" id="IPR044492">
    <property type="entry name" value="P_typ_ATPase_HD_dom"/>
</dbReference>
<feature type="binding site" evidence="14">
    <location>
        <position position="500"/>
    </location>
    <ligand>
        <name>ATP</name>
        <dbReference type="ChEBI" id="CHEBI:30616"/>
    </ligand>
</feature>
<evidence type="ECO:0000313" key="20">
    <source>
        <dbReference type="EMBL" id="KAK3052909.1"/>
    </source>
</evidence>
<feature type="binding site" evidence="14">
    <location>
        <position position="727"/>
    </location>
    <ligand>
        <name>ATP</name>
        <dbReference type="ChEBI" id="CHEBI:30616"/>
    </ligand>
</feature>
<dbReference type="Pfam" id="PF16209">
    <property type="entry name" value="PhoLip_ATPase_N"/>
    <property type="match status" value="1"/>
</dbReference>
<dbReference type="PANTHER" id="PTHR24092:SF174">
    <property type="entry name" value="PHOSPHOLIPID-TRANSPORTING ATPASE DNF3-RELATED"/>
    <property type="match status" value="1"/>
</dbReference>
<comment type="subcellular location">
    <subcellularLocation>
        <location evidence="1 16">Membrane</location>
        <topology evidence="1 16">Multi-pass membrane protein</topology>
    </subcellularLocation>
</comment>
<dbReference type="GO" id="GO:0000287">
    <property type="term" value="F:magnesium ion binding"/>
    <property type="evidence" value="ECO:0007669"/>
    <property type="project" value="UniProtKB-UniRule"/>
</dbReference>
<feature type="region of interest" description="Disordered" evidence="17">
    <location>
        <begin position="747"/>
        <end position="833"/>
    </location>
</feature>
<dbReference type="GO" id="GO:0032456">
    <property type="term" value="P:endocytic recycling"/>
    <property type="evidence" value="ECO:0007669"/>
    <property type="project" value="TreeGrafter"/>
</dbReference>
<evidence type="ECO:0000256" key="9">
    <source>
        <dbReference type="ARBA" id="ARBA00022989"/>
    </source>
</evidence>
<evidence type="ECO:0000256" key="15">
    <source>
        <dbReference type="PIRSR" id="PIRSR606539-3"/>
    </source>
</evidence>
<comment type="similarity">
    <text evidence="2 16">Belongs to the cation transport ATPase (P-type) (TC 3.A.3) family. Type IV subfamily.</text>
</comment>
<dbReference type="NCBIfam" id="TIGR01652">
    <property type="entry name" value="ATPase-Plipid"/>
    <property type="match status" value="2"/>
</dbReference>
<dbReference type="NCBIfam" id="TIGR01494">
    <property type="entry name" value="ATPase_P-type"/>
    <property type="match status" value="1"/>
</dbReference>
<evidence type="ECO:0000256" key="7">
    <source>
        <dbReference type="ARBA" id="ARBA00022842"/>
    </source>
</evidence>
<dbReference type="EC" id="7.6.2.1" evidence="16"/>
<feature type="domain" description="P-type ATPase C-terminal" evidence="19">
    <location>
        <begin position="1080"/>
        <end position="1328"/>
    </location>
</feature>
<evidence type="ECO:0000313" key="21">
    <source>
        <dbReference type="Proteomes" id="UP001271007"/>
    </source>
</evidence>
<comment type="caution">
    <text evidence="20">The sequence shown here is derived from an EMBL/GenBank/DDBJ whole genome shotgun (WGS) entry which is preliminary data.</text>
</comment>
<feature type="transmembrane region" description="Helical" evidence="16">
    <location>
        <begin position="1303"/>
        <end position="1321"/>
    </location>
</feature>
<feature type="binding site" evidence="14">
    <location>
        <position position="658"/>
    </location>
    <ligand>
        <name>ATP</name>
        <dbReference type="ChEBI" id="CHEBI:30616"/>
    </ligand>
</feature>
<feature type="binding site" evidence="15">
    <location>
        <position position="500"/>
    </location>
    <ligand>
        <name>Mg(2+)</name>
        <dbReference type="ChEBI" id="CHEBI:18420"/>
    </ligand>
</feature>
<keyword evidence="8 16" id="KW-1278">Translocase</keyword>
<evidence type="ECO:0000256" key="12">
    <source>
        <dbReference type="ARBA" id="ARBA00049128"/>
    </source>
</evidence>
<feature type="binding site" evidence="14">
    <location>
        <position position="941"/>
    </location>
    <ligand>
        <name>ATP</name>
        <dbReference type="ChEBI" id="CHEBI:30616"/>
    </ligand>
</feature>
<dbReference type="InterPro" id="IPR036412">
    <property type="entry name" value="HAD-like_sf"/>
</dbReference>
<feature type="transmembrane region" description="Helical" evidence="16">
    <location>
        <begin position="1194"/>
        <end position="1216"/>
    </location>
</feature>
<evidence type="ECO:0000256" key="1">
    <source>
        <dbReference type="ARBA" id="ARBA00004141"/>
    </source>
</evidence>
<dbReference type="Gene3D" id="3.40.1110.10">
    <property type="entry name" value="Calcium-transporting ATPase, cytoplasmic domain N"/>
    <property type="match status" value="2"/>
</dbReference>
<keyword evidence="4 15" id="KW-0479">Metal-binding</keyword>
<dbReference type="InterPro" id="IPR001757">
    <property type="entry name" value="P_typ_ATPase"/>
</dbReference>
<dbReference type="PROSITE" id="PS00154">
    <property type="entry name" value="ATPASE_E1_E2"/>
    <property type="match status" value="1"/>
</dbReference>
<feature type="binding site" evidence="14">
    <location>
        <position position="942"/>
    </location>
    <ligand>
        <name>ATP</name>
        <dbReference type="ChEBI" id="CHEBI:30616"/>
    </ligand>
</feature>
<dbReference type="GO" id="GO:0006892">
    <property type="term" value="P:post-Golgi vesicle-mediated transport"/>
    <property type="evidence" value="ECO:0007669"/>
    <property type="project" value="TreeGrafter"/>
</dbReference>
<evidence type="ECO:0000256" key="14">
    <source>
        <dbReference type="PIRSR" id="PIRSR606539-2"/>
    </source>
</evidence>
<dbReference type="SFLD" id="SFLDS00003">
    <property type="entry name" value="Haloacid_Dehalogenase"/>
    <property type="match status" value="1"/>
</dbReference>
<dbReference type="SUPFAM" id="SSF81665">
    <property type="entry name" value="Calcium ATPase, transmembrane domain M"/>
    <property type="match status" value="1"/>
</dbReference>
<feature type="compositionally biased region" description="Basic and acidic residues" evidence="17">
    <location>
        <begin position="747"/>
        <end position="765"/>
    </location>
</feature>
<dbReference type="InterPro" id="IPR006539">
    <property type="entry name" value="P-type_ATPase_IV"/>
</dbReference>
<organism evidence="20 21">
    <name type="scientific">Extremus antarcticus</name>
    <dbReference type="NCBI Taxonomy" id="702011"/>
    <lineage>
        <taxon>Eukaryota</taxon>
        <taxon>Fungi</taxon>
        <taxon>Dikarya</taxon>
        <taxon>Ascomycota</taxon>
        <taxon>Pezizomycotina</taxon>
        <taxon>Dothideomycetes</taxon>
        <taxon>Dothideomycetidae</taxon>
        <taxon>Mycosphaerellales</taxon>
        <taxon>Extremaceae</taxon>
        <taxon>Extremus</taxon>
    </lineage>
</organism>
<keyword evidence="3 16" id="KW-0812">Transmembrane</keyword>
<feature type="binding site" evidence="14">
    <location>
        <position position="1058"/>
    </location>
    <ligand>
        <name>ATP</name>
        <dbReference type="ChEBI" id="CHEBI:30616"/>
    </ligand>
</feature>
<gene>
    <name evidence="20" type="primary">DNF3</name>
    <name evidence="20" type="ORF">LTR09_005973</name>
</gene>
<evidence type="ECO:0000259" key="19">
    <source>
        <dbReference type="Pfam" id="PF16212"/>
    </source>
</evidence>
<dbReference type="GO" id="GO:0005886">
    <property type="term" value="C:plasma membrane"/>
    <property type="evidence" value="ECO:0007669"/>
    <property type="project" value="TreeGrafter"/>
</dbReference>
<dbReference type="Pfam" id="PF16212">
    <property type="entry name" value="PhoLip_ATPase_C"/>
    <property type="match status" value="1"/>
</dbReference>
<feature type="compositionally biased region" description="Basic and acidic residues" evidence="17">
    <location>
        <begin position="817"/>
        <end position="826"/>
    </location>
</feature>
<feature type="binding site" evidence="14">
    <location>
        <position position="1034"/>
    </location>
    <ligand>
        <name>ATP</name>
        <dbReference type="ChEBI" id="CHEBI:30616"/>
    </ligand>
</feature>
<feature type="binding site" evidence="14">
    <location>
        <position position="1057"/>
    </location>
    <ligand>
        <name>ATP</name>
        <dbReference type="ChEBI" id="CHEBI:30616"/>
    </ligand>
</feature>
<evidence type="ECO:0000256" key="16">
    <source>
        <dbReference type="RuleBase" id="RU362033"/>
    </source>
</evidence>
<evidence type="ECO:0000256" key="11">
    <source>
        <dbReference type="ARBA" id="ARBA00034036"/>
    </source>
</evidence>
<comment type="catalytic activity">
    <reaction evidence="11 16">
        <text>ATP + H2O + phospholipidSide 1 = ADP + phosphate + phospholipidSide 2.</text>
        <dbReference type="EC" id="7.6.2.1"/>
    </reaction>
</comment>
<evidence type="ECO:0000256" key="5">
    <source>
        <dbReference type="ARBA" id="ARBA00022741"/>
    </source>
</evidence>
<dbReference type="SFLD" id="SFLDG00002">
    <property type="entry name" value="C1.7:_P-type_atpase_like"/>
    <property type="match status" value="1"/>
</dbReference>
<dbReference type="Gene3D" id="2.70.150.10">
    <property type="entry name" value="Calcium-transporting ATPase, cytoplasmic transduction domain A"/>
    <property type="match status" value="1"/>
</dbReference>
<keyword evidence="6 14" id="KW-0067">ATP-binding</keyword>
<protein>
    <recommendedName>
        <fullName evidence="16">Phospholipid-transporting ATPase</fullName>
        <ecNumber evidence="16">7.6.2.1</ecNumber>
    </recommendedName>
</protein>
<feature type="binding site" evidence="14">
    <location>
        <position position="861"/>
    </location>
    <ligand>
        <name>ATP</name>
        <dbReference type="ChEBI" id="CHEBI:30616"/>
    </ligand>
</feature>
<evidence type="ECO:0000256" key="4">
    <source>
        <dbReference type="ARBA" id="ARBA00022723"/>
    </source>
</evidence>
<dbReference type="PRINTS" id="PR00119">
    <property type="entry name" value="CATATPASE"/>
</dbReference>
<sequence>MSKDGSGSGNVSKAPEASDHMVETMKMPYEERASGVKRIRRRIHEPVERLYRTYILEILLRQKPLPPSKSGRHIPLEATHRTPLVDERRGHAYISNSIRSSRYTVWDFLPKQFAFQCTRLANFYFICMGIPQTIPGFSTTGNFTTILPVAFFLILTICKEGYDDFRRHRLDKVENNDLATVLRPKDRESNTRSFGAQVSAMIVGMLQGLPFIKRRRRDAVHAKRVEKDEDEDEDSHWTRIKWHDIRVGDILKLKRDEPAPADIALLHASGEEGVAYIETMALDGETNLKSKQVPHALNRCYNIAGIKETKAEFVLEDPNHDLYDFTGSVTVGEATYPLTLNEVVFRGSVLRNTRSLIGLAVKTGEECKIRMNANHHPKAKKPRLERYTNQVVLTLIAYVVILSVGCSMGYLIWHDHTEKHSWYLNHAYVPYKQVIIGYLIMFNNVIPLALYISMEIVKVGQMIMVMGDAGMYDEDTNTTMTCNTNTILENLGQVSYVLTDKTGTLTENIMQFRGISVAGTAWLHKQNSDEPSVPMDGRKSVTIHRKSEDVGKGGAERYDAAGIVIQEMELSTLNSSSQRLPSENQGRPSLHRRSTDRQRQAYIQGTTTDLLAQIRQKPRSVFARKVRDFILAIALCHTAIPERTEDGEIDFQASSPDEIALVRAARDLGLLVTSRSTQSVTLHETDDYGKDEHRTYQILDVIEFSSKRKRMSIIIRYPDGSIHLLCKGADNAIIPRLKQSALAVRKSQEVRRSMQIERESLRKSEQNTPRTSFVAGRPSLSIRGRSSLDIRPDPKRHSLGVPPFDQSRPSSTYLRPPLDRHSTDRRSRSRPSLDDFAVADDGQIFSSCFKHLDDFATEGLRTLVFAQRVLTEDEYVSWKKLYQEATTSLVNRQERIEAAGEVVEQGLDLLGASAIEDKLQKGVPETIDKLRRANMKIIMLTGDKRETAVNIAHAANICQPTSEVRVLDSVKGDLAGQLRGLVDELRIDSMHSVAVIDGQTLADVEADAVLSDLFYSLIPVVDSVICCRASPSQKAAIVKGIKTRMRGLTLAIGDGANDVAMITTSHVGIGISGKEGLQAARVADFSIAQFRFLQRLLLVHGRWNYIRTAKFILWTYWKEMFFYTVQASYQRYNGYTGSSLYENWSLTALNTLFTSLCTIMPGMFEQDLSAETLLAVPELYVHGQRNGELNLPQVLVWMALGTAQGLLVWYIPWQLFNHHNIMGDNGTFALGDLCFSLAIMWTNIKLLLMETHYKSTVIAVGFTITVGGWWAWNSFLSYAYTDNLSPFDVKDGFLHGFGRDPNWWFALVLTLAVLVTLELAWKSARRYLALAGRWPLWVKRSGKGAEEMDLAIWQEMERDPEVRRRLREEAGAD</sequence>
<feature type="binding site" evidence="15">
    <location>
        <position position="1058"/>
    </location>
    <ligand>
        <name>Mg(2+)</name>
        <dbReference type="ChEBI" id="CHEBI:18420"/>
    </ligand>
</feature>
<feature type="binding site" evidence="14">
    <location>
        <position position="1028"/>
    </location>
    <ligand>
        <name>ATP</name>
        <dbReference type="ChEBI" id="CHEBI:30616"/>
    </ligand>
</feature>
<feature type="transmembrane region" description="Helical" evidence="16">
    <location>
        <begin position="433"/>
        <end position="454"/>
    </location>
</feature>
<dbReference type="InterPro" id="IPR008250">
    <property type="entry name" value="ATPase_P-typ_transduc_dom_A_sf"/>
</dbReference>
<reference evidence="20" key="1">
    <citation type="submission" date="2023-04" db="EMBL/GenBank/DDBJ databases">
        <title>Black Yeasts Isolated from many extreme environments.</title>
        <authorList>
            <person name="Coleine C."/>
            <person name="Stajich J.E."/>
            <person name="Selbmann L."/>
        </authorList>
    </citation>
    <scope>NUCLEOTIDE SEQUENCE</scope>
    <source>
        <strain evidence="20">CCFEE 5312</strain>
    </source>
</reference>
<keyword evidence="10 16" id="KW-0472">Membrane</keyword>
<dbReference type="GO" id="GO:0005802">
    <property type="term" value="C:trans-Golgi network"/>
    <property type="evidence" value="ECO:0007669"/>
    <property type="project" value="TreeGrafter"/>
</dbReference>
<dbReference type="InterPro" id="IPR032631">
    <property type="entry name" value="P-type_ATPase_N"/>
</dbReference>
<evidence type="ECO:0000256" key="8">
    <source>
        <dbReference type="ARBA" id="ARBA00022967"/>
    </source>
</evidence>
<feature type="binding site" evidence="15">
    <location>
        <position position="502"/>
    </location>
    <ligand>
        <name>Mg(2+)</name>
        <dbReference type="ChEBI" id="CHEBI:18420"/>
    </ligand>
</feature>
<dbReference type="InterPro" id="IPR023298">
    <property type="entry name" value="ATPase_P-typ_TM_dom_sf"/>
</dbReference>
<dbReference type="Gene3D" id="3.40.50.1000">
    <property type="entry name" value="HAD superfamily/HAD-like"/>
    <property type="match status" value="1"/>
</dbReference>
<evidence type="ECO:0000256" key="2">
    <source>
        <dbReference type="ARBA" id="ARBA00008109"/>
    </source>
</evidence>
<dbReference type="EMBL" id="JAWDJX010000018">
    <property type="protein sequence ID" value="KAK3052909.1"/>
    <property type="molecule type" value="Genomic_DNA"/>
</dbReference>
<keyword evidence="21" id="KW-1185">Reference proteome</keyword>
<proteinExistence type="inferred from homology"/>
<comment type="cofactor">
    <cofactor evidence="15">
        <name>Mg(2+)</name>
        <dbReference type="ChEBI" id="CHEBI:18420"/>
    </cofactor>
</comment>
<feature type="active site" description="4-aspartylphosphate intermediate" evidence="13">
    <location>
        <position position="500"/>
    </location>
</feature>
<feature type="compositionally biased region" description="Basic and acidic residues" evidence="17">
    <location>
        <begin position="786"/>
        <end position="796"/>
    </location>
</feature>
<dbReference type="GO" id="GO:0016887">
    <property type="term" value="F:ATP hydrolysis activity"/>
    <property type="evidence" value="ECO:0007669"/>
    <property type="project" value="InterPro"/>
</dbReference>
<keyword evidence="7 15" id="KW-0460">Magnesium</keyword>
<dbReference type="Pfam" id="PF13246">
    <property type="entry name" value="Cation_ATPase"/>
    <property type="match status" value="1"/>
</dbReference>